<dbReference type="EMBL" id="JBHZOL010000077">
    <property type="protein sequence ID" value="MFE4107075.1"/>
    <property type="molecule type" value="Genomic_DNA"/>
</dbReference>
<dbReference type="GO" id="GO:0018738">
    <property type="term" value="F:S-formylglutathione hydrolase activity"/>
    <property type="evidence" value="ECO:0007669"/>
    <property type="project" value="UniProtKB-EC"/>
</dbReference>
<dbReference type="InterPro" id="IPR029058">
    <property type="entry name" value="AB_hydrolase_fold"/>
</dbReference>
<comment type="caution">
    <text evidence="8">The sequence shown here is derived from an EMBL/GenBank/DDBJ whole genome shotgun (WGS) entry which is preliminary data.</text>
</comment>
<dbReference type="SUPFAM" id="SSF53474">
    <property type="entry name" value="alpha/beta-Hydrolases"/>
    <property type="match status" value="1"/>
</dbReference>
<dbReference type="RefSeq" id="WP_377965445.1">
    <property type="nucleotide sequence ID" value="NZ_JBHZOL010000077.1"/>
</dbReference>
<name>A0ABW6IFV3_9CYAN</name>
<evidence type="ECO:0000256" key="1">
    <source>
        <dbReference type="ARBA" id="ARBA00005622"/>
    </source>
</evidence>
<dbReference type="Gene3D" id="3.40.50.1820">
    <property type="entry name" value="alpha/beta hydrolase"/>
    <property type="match status" value="1"/>
</dbReference>
<accession>A0ABW6IFV3</accession>
<dbReference type="InterPro" id="IPR000801">
    <property type="entry name" value="Esterase-like"/>
</dbReference>
<keyword evidence="4 7" id="KW-0378">Hydrolase</keyword>
<evidence type="ECO:0000256" key="6">
    <source>
        <dbReference type="NCBIfam" id="TIGR02821"/>
    </source>
</evidence>
<dbReference type="Pfam" id="PF00756">
    <property type="entry name" value="Esterase"/>
    <property type="match status" value="1"/>
</dbReference>
<comment type="similarity">
    <text evidence="1 7">Belongs to the esterase D family.</text>
</comment>
<evidence type="ECO:0000256" key="2">
    <source>
        <dbReference type="ARBA" id="ARBA00012479"/>
    </source>
</evidence>
<evidence type="ECO:0000256" key="7">
    <source>
        <dbReference type="RuleBase" id="RU363068"/>
    </source>
</evidence>
<organism evidence="8 9">
    <name type="scientific">Almyronema epifaneia S1</name>
    <dbReference type="NCBI Taxonomy" id="2991925"/>
    <lineage>
        <taxon>Bacteria</taxon>
        <taxon>Bacillati</taxon>
        <taxon>Cyanobacteriota</taxon>
        <taxon>Cyanophyceae</taxon>
        <taxon>Nodosilineales</taxon>
        <taxon>Nodosilineaceae</taxon>
        <taxon>Almyronema</taxon>
        <taxon>Almyronema epifaneia</taxon>
    </lineage>
</organism>
<evidence type="ECO:0000256" key="5">
    <source>
        <dbReference type="ARBA" id="ARBA00047590"/>
    </source>
</evidence>
<comment type="function">
    <text evidence="7">Serine hydrolase involved in the detoxification of formaldehyde.</text>
</comment>
<dbReference type="PANTHER" id="PTHR10061">
    <property type="entry name" value="S-FORMYLGLUTATHIONE HYDROLASE"/>
    <property type="match status" value="1"/>
</dbReference>
<evidence type="ECO:0000256" key="3">
    <source>
        <dbReference type="ARBA" id="ARBA00022487"/>
    </source>
</evidence>
<dbReference type="PANTHER" id="PTHR10061:SF0">
    <property type="entry name" value="S-FORMYLGLUTATHIONE HYDROLASE"/>
    <property type="match status" value="1"/>
</dbReference>
<sequence length="283" mass="31146">MSQAFEQISEQLCFGGTVGIYRHTSSACNCDMRFAAFVPPQAKTQAVPVLYYLSGLTCTEENFITKAGAQRYAAEQGLVLVAPDTSPRGEAVPDEDTWDFGKGAGFYLNATQSPWQTNYRMYSYVVEELPALIAANFPVRGDRAGILGHSMGGHGALICGLKNPEKFRSISAFAPIAAPSRCPWGQKAFTQYLGEDQSAWKDYDASELVLHKADPSRLILIDQGTGDNFYQQGQLLPEAFQIACEQAGQPLSLRMQVGYDHSYYFIATFMGDHIQHHAQALYA</sequence>
<evidence type="ECO:0000256" key="4">
    <source>
        <dbReference type="ARBA" id="ARBA00022801"/>
    </source>
</evidence>
<keyword evidence="9" id="KW-1185">Reference proteome</keyword>
<dbReference type="NCBIfam" id="TIGR02821">
    <property type="entry name" value="fghA_ester_D"/>
    <property type="match status" value="1"/>
</dbReference>
<proteinExistence type="inferred from homology"/>
<keyword evidence="3 7" id="KW-0719">Serine esterase</keyword>
<protein>
    <recommendedName>
        <fullName evidence="2 6">S-formylglutathione hydrolase</fullName>
        <ecNumber evidence="2 6">3.1.2.12</ecNumber>
    </recommendedName>
</protein>
<dbReference type="Proteomes" id="UP001600165">
    <property type="component" value="Unassembled WGS sequence"/>
</dbReference>
<evidence type="ECO:0000313" key="8">
    <source>
        <dbReference type="EMBL" id="MFE4107075.1"/>
    </source>
</evidence>
<dbReference type="InterPro" id="IPR014186">
    <property type="entry name" value="S-formylglutathione_hydrol"/>
</dbReference>
<evidence type="ECO:0000313" key="9">
    <source>
        <dbReference type="Proteomes" id="UP001600165"/>
    </source>
</evidence>
<comment type="catalytic activity">
    <reaction evidence="5 7">
        <text>S-formylglutathione + H2O = formate + glutathione + H(+)</text>
        <dbReference type="Rhea" id="RHEA:14961"/>
        <dbReference type="ChEBI" id="CHEBI:15377"/>
        <dbReference type="ChEBI" id="CHEBI:15378"/>
        <dbReference type="ChEBI" id="CHEBI:15740"/>
        <dbReference type="ChEBI" id="CHEBI:57688"/>
        <dbReference type="ChEBI" id="CHEBI:57925"/>
        <dbReference type="EC" id="3.1.2.12"/>
    </reaction>
</comment>
<reference evidence="8 9" key="1">
    <citation type="submission" date="2024-10" db="EMBL/GenBank/DDBJ databases">
        <authorList>
            <person name="Ratan Roy A."/>
            <person name="Morales Sandoval P.H."/>
            <person name="De Los Santos Villalobos S."/>
            <person name="Chakraborty S."/>
            <person name="Mukherjee J."/>
        </authorList>
    </citation>
    <scope>NUCLEOTIDE SEQUENCE [LARGE SCALE GENOMIC DNA]</scope>
    <source>
        <strain evidence="8 9">S1</strain>
    </source>
</reference>
<dbReference type="EC" id="3.1.2.12" evidence="2 6"/>
<gene>
    <name evidence="8" type="primary">fghA</name>
    <name evidence="8" type="ORF">ACFVKH_12340</name>
</gene>